<sequence length="260" mass="27849">MALETAVRGRAPLISPTDLDERLARGERIQIVDVRAAKDYAKSHLPGAVNIPLADLRRRVGELDPQAPTVTYCNKGVTGNAAQNVLLALGLAEVMNLSGGNSTYQTHTRQMQRAISLPSTIKPSHLPHVLFLCVHNAGKSQMAGALMRHLYGDRIVVTTAGTGPDDAVDDASARIVAELGASTAGEHPKAVTAAMLDAADRIILIGPDVQLNPPEPLADRVERWPIHDPADDGIEGDERTRNIRDQIANRVHALATELTS</sequence>
<dbReference type="PROSITE" id="PS50206">
    <property type="entry name" value="RHODANESE_3"/>
    <property type="match status" value="1"/>
</dbReference>
<proteinExistence type="predicted"/>
<dbReference type="EMBL" id="PPCV01000007">
    <property type="protein sequence ID" value="RXW31623.1"/>
    <property type="molecule type" value="Genomic_DNA"/>
</dbReference>
<dbReference type="Pfam" id="PF01451">
    <property type="entry name" value="LMWPc"/>
    <property type="match status" value="1"/>
</dbReference>
<dbReference type="SUPFAM" id="SSF52788">
    <property type="entry name" value="Phosphotyrosine protein phosphatases I"/>
    <property type="match status" value="1"/>
</dbReference>
<accession>A0A4Q2EF66</accession>
<dbReference type="AlphaFoldDB" id="A0A4Q2EF66"/>
<dbReference type="SUPFAM" id="SSF52821">
    <property type="entry name" value="Rhodanese/Cell cycle control phosphatase"/>
    <property type="match status" value="1"/>
</dbReference>
<dbReference type="InterPro" id="IPR001763">
    <property type="entry name" value="Rhodanese-like_dom"/>
</dbReference>
<evidence type="ECO:0000313" key="3">
    <source>
        <dbReference type="Proteomes" id="UP000290624"/>
    </source>
</evidence>
<dbReference type="SMART" id="SM00450">
    <property type="entry name" value="RHOD"/>
    <property type="match status" value="1"/>
</dbReference>
<dbReference type="GO" id="GO:0004792">
    <property type="term" value="F:thiosulfate-cyanide sulfurtransferase activity"/>
    <property type="evidence" value="ECO:0007669"/>
    <property type="project" value="InterPro"/>
</dbReference>
<evidence type="ECO:0000259" key="1">
    <source>
        <dbReference type="PROSITE" id="PS50206"/>
    </source>
</evidence>
<dbReference type="InterPro" id="IPR036873">
    <property type="entry name" value="Rhodanese-like_dom_sf"/>
</dbReference>
<dbReference type="OrthoDB" id="9799372at2"/>
<organism evidence="2 3">
    <name type="scientific">Propioniciclava flava</name>
    <dbReference type="NCBI Taxonomy" id="2072026"/>
    <lineage>
        <taxon>Bacteria</taxon>
        <taxon>Bacillati</taxon>
        <taxon>Actinomycetota</taxon>
        <taxon>Actinomycetes</taxon>
        <taxon>Propionibacteriales</taxon>
        <taxon>Propionibacteriaceae</taxon>
        <taxon>Propioniciclava</taxon>
    </lineage>
</organism>
<dbReference type="InterPro" id="IPR023485">
    <property type="entry name" value="Ptyr_pPase"/>
</dbReference>
<dbReference type="Proteomes" id="UP000290624">
    <property type="component" value="Unassembled WGS sequence"/>
</dbReference>
<dbReference type="InterPro" id="IPR001307">
    <property type="entry name" value="Thiosulphate_STrfase_CS"/>
</dbReference>
<feature type="domain" description="Rhodanese" evidence="1">
    <location>
        <begin position="25"/>
        <end position="113"/>
    </location>
</feature>
<dbReference type="InterPro" id="IPR036196">
    <property type="entry name" value="Ptyr_pPase_sf"/>
</dbReference>
<dbReference type="RefSeq" id="WP_129459231.1">
    <property type="nucleotide sequence ID" value="NZ_PPCV01000007.1"/>
</dbReference>
<name>A0A4Q2EF66_9ACTN</name>
<keyword evidence="3" id="KW-1185">Reference proteome</keyword>
<comment type="caution">
    <text evidence="2">The sequence shown here is derived from an EMBL/GenBank/DDBJ whole genome shotgun (WGS) entry which is preliminary data.</text>
</comment>
<reference evidence="2 3" key="1">
    <citation type="submission" date="2018-01" db="EMBL/GenBank/DDBJ databases">
        <title>Lactibacter flavus gen. nov., sp. nov., a novel bacterium of the family Propionibacteriaceae isolated from raw milk and dairy products.</title>
        <authorList>
            <person name="Wenning M."/>
            <person name="Breitenwieser F."/>
            <person name="Huptas C."/>
            <person name="von Neubeck M."/>
            <person name="Busse H.-J."/>
            <person name="Scherer S."/>
        </authorList>
    </citation>
    <scope>NUCLEOTIDE SEQUENCE [LARGE SCALE GENOMIC DNA]</scope>
    <source>
        <strain evidence="2 3">VG341</strain>
    </source>
</reference>
<dbReference type="SMART" id="SM00226">
    <property type="entry name" value="LMWPc"/>
    <property type="match status" value="1"/>
</dbReference>
<dbReference type="Gene3D" id="3.40.250.10">
    <property type="entry name" value="Rhodanese-like domain"/>
    <property type="match status" value="1"/>
</dbReference>
<evidence type="ECO:0000313" key="2">
    <source>
        <dbReference type="EMBL" id="RXW31623.1"/>
    </source>
</evidence>
<dbReference type="InterPro" id="IPR050229">
    <property type="entry name" value="GlpE_sulfurtransferase"/>
</dbReference>
<protein>
    <recommendedName>
        <fullName evidence="1">Rhodanese domain-containing protein</fullName>
    </recommendedName>
</protein>
<dbReference type="PROSITE" id="PS00380">
    <property type="entry name" value="RHODANESE_1"/>
    <property type="match status" value="1"/>
</dbReference>
<dbReference type="Pfam" id="PF00581">
    <property type="entry name" value="Rhodanese"/>
    <property type="match status" value="1"/>
</dbReference>
<dbReference type="PANTHER" id="PTHR43031:SF1">
    <property type="entry name" value="PYRIDINE NUCLEOTIDE-DISULPHIDE OXIDOREDUCTASE"/>
    <property type="match status" value="1"/>
</dbReference>
<gene>
    <name evidence="2" type="ORF">C1706_10715</name>
</gene>
<dbReference type="PANTHER" id="PTHR43031">
    <property type="entry name" value="FAD-DEPENDENT OXIDOREDUCTASE"/>
    <property type="match status" value="1"/>
</dbReference>
<dbReference type="Gene3D" id="3.40.50.2300">
    <property type="match status" value="1"/>
</dbReference>